<dbReference type="PANTHER" id="PTHR11102:SF160">
    <property type="entry name" value="ERAD-ASSOCIATED E3 UBIQUITIN-PROTEIN LIGASE COMPONENT HRD3"/>
    <property type="match status" value="1"/>
</dbReference>
<dbReference type="SUPFAM" id="SSF81901">
    <property type="entry name" value="HCP-like"/>
    <property type="match status" value="2"/>
</dbReference>
<dbReference type="InterPro" id="IPR006597">
    <property type="entry name" value="Sel1-like"/>
</dbReference>
<dbReference type="SMART" id="SM00671">
    <property type="entry name" value="SEL1"/>
    <property type="match status" value="5"/>
</dbReference>
<evidence type="ECO:0000313" key="2">
    <source>
        <dbReference type="Proteomes" id="UP001223547"/>
    </source>
</evidence>
<dbReference type="InterPro" id="IPR050767">
    <property type="entry name" value="Sel1_AlgK"/>
</dbReference>
<dbReference type="PANTHER" id="PTHR11102">
    <property type="entry name" value="SEL-1-LIKE PROTEIN"/>
    <property type="match status" value="1"/>
</dbReference>
<dbReference type="PROSITE" id="PS51257">
    <property type="entry name" value="PROKAR_LIPOPROTEIN"/>
    <property type="match status" value="1"/>
</dbReference>
<keyword evidence="2" id="KW-1185">Reference proteome</keyword>
<name>A0ABT7HAD0_9GAMM</name>
<sequence length="459" mass="50298">MKLREVGMVAVLLGALTGCSSLRDLPDLDRAEQDLAQGRTDRAQSQLEALAGFGIADAQVDLGDFYRDSDSASALEAALTWYHHAAEQGSERAWLRLGKLYAREGTTAEQRAVAESYLRQSLAAGDDSALIALINLYLEYPAEFTHRNVLALIEQGESEGNPSASYARVLYYQLTGEFDARMAEIESLCAPAVLAEPACMSVLARIYMQEGREADLDGLIRQARSAWETGEIDDTDLYQFAGFLASDEAPNPKVGESYRLYQLLIPGHVPALTESSRLALDNPYLADSEVILGALEQARTAGDLRASLTLARIYELGRIAPADPQKALAYAEEARPRYPAADYTIGRIYKRGYLGKPDPGKALDYLLSAARRGYPKADFLLARLFWEGKGVAINPVYAWSFATLALEGEVAQAHELLDEMAQTTPLSVRQEAERLSQRELISRQQQPLDLLQQSIAGGG</sequence>
<dbReference type="Gene3D" id="1.25.40.10">
    <property type="entry name" value="Tetratricopeptide repeat domain"/>
    <property type="match status" value="1"/>
</dbReference>
<accession>A0ABT7HAD0</accession>
<comment type="caution">
    <text evidence="1">The sequence shown here is derived from an EMBL/GenBank/DDBJ whole genome shotgun (WGS) entry which is preliminary data.</text>
</comment>
<proteinExistence type="predicted"/>
<dbReference type="EMBL" id="JASSQD010000001">
    <property type="protein sequence ID" value="MDK9557336.1"/>
    <property type="molecule type" value="Genomic_DNA"/>
</dbReference>
<dbReference type="RefSeq" id="WP_219866230.1">
    <property type="nucleotide sequence ID" value="NZ_JASSQD010000001.1"/>
</dbReference>
<gene>
    <name evidence="1" type="ORF">QQF73_06835</name>
</gene>
<evidence type="ECO:0000313" key="1">
    <source>
        <dbReference type="EMBL" id="MDK9557336.1"/>
    </source>
</evidence>
<dbReference type="Proteomes" id="UP001223547">
    <property type="component" value="Unassembled WGS sequence"/>
</dbReference>
<organism evidence="1 2">
    <name type="scientific">Marinobacter albus</name>
    <dbReference type="NCBI Taxonomy" id="3030833"/>
    <lineage>
        <taxon>Bacteria</taxon>
        <taxon>Pseudomonadati</taxon>
        <taxon>Pseudomonadota</taxon>
        <taxon>Gammaproteobacteria</taxon>
        <taxon>Pseudomonadales</taxon>
        <taxon>Marinobacteraceae</taxon>
        <taxon>Marinobacter</taxon>
    </lineage>
</organism>
<dbReference type="Pfam" id="PF08238">
    <property type="entry name" value="Sel1"/>
    <property type="match status" value="4"/>
</dbReference>
<reference evidence="1 2" key="1">
    <citation type="submission" date="2023-05" db="EMBL/GenBank/DDBJ databases">
        <title>Marinobacter albus sp. nov., a marine bacterium isolated from sand in a coastal intertidal zone of huludao.</title>
        <authorList>
            <person name="Deng T."/>
        </authorList>
    </citation>
    <scope>NUCLEOTIDE SEQUENCE [LARGE SCALE GENOMIC DNA]</scope>
    <source>
        <strain evidence="1 2">M216</strain>
    </source>
</reference>
<dbReference type="InterPro" id="IPR011990">
    <property type="entry name" value="TPR-like_helical_dom_sf"/>
</dbReference>
<protein>
    <submittedName>
        <fullName evidence="1">SEL1-like repeat protein</fullName>
    </submittedName>
</protein>